<evidence type="ECO:0000313" key="2">
    <source>
        <dbReference type="EMBL" id="MFC3226173.1"/>
    </source>
</evidence>
<proteinExistence type="predicted"/>
<dbReference type="EMBL" id="JBHRTR010000007">
    <property type="protein sequence ID" value="MFC3226173.1"/>
    <property type="molecule type" value="Genomic_DNA"/>
</dbReference>
<accession>A0ABV7KUW6</accession>
<dbReference type="SUPFAM" id="SSF53335">
    <property type="entry name" value="S-adenosyl-L-methionine-dependent methyltransferases"/>
    <property type="match status" value="1"/>
</dbReference>
<keyword evidence="3" id="KW-1185">Reference proteome</keyword>
<keyword evidence="2" id="KW-0808">Transferase</keyword>
<sequence>MDGWINVDKEAASAPDQVVDLEALPWPWPDGSAEAVVLRHVLEHLGAETSVYLGIVKELYRVCRDGAEVTITVPHPRHDQFLNDPTHVRPITPQGLELFSRARCLEWQKAGSANTPLALYLEVDFALQSVNIVPDRLWRDRIARGEASQRDVMEASRLYNNVIAETTIVLRAVKPA</sequence>
<evidence type="ECO:0000313" key="3">
    <source>
        <dbReference type="Proteomes" id="UP001595528"/>
    </source>
</evidence>
<name>A0ABV7KUW6_9PROT</name>
<keyword evidence="2" id="KW-0489">Methyltransferase</keyword>
<dbReference type="GO" id="GO:0032259">
    <property type="term" value="P:methylation"/>
    <property type="evidence" value="ECO:0007669"/>
    <property type="project" value="UniProtKB-KW"/>
</dbReference>
<dbReference type="RefSeq" id="WP_379898008.1">
    <property type="nucleotide sequence ID" value="NZ_JBHRTR010000007.1"/>
</dbReference>
<reference evidence="3" key="1">
    <citation type="journal article" date="2019" name="Int. J. Syst. Evol. Microbiol.">
        <title>The Global Catalogue of Microorganisms (GCM) 10K type strain sequencing project: providing services to taxonomists for standard genome sequencing and annotation.</title>
        <authorList>
            <consortium name="The Broad Institute Genomics Platform"/>
            <consortium name="The Broad Institute Genome Sequencing Center for Infectious Disease"/>
            <person name="Wu L."/>
            <person name="Ma J."/>
        </authorList>
    </citation>
    <scope>NUCLEOTIDE SEQUENCE [LARGE SCALE GENOMIC DNA]</scope>
    <source>
        <strain evidence="3">KCTC 42964</strain>
    </source>
</reference>
<dbReference type="InterPro" id="IPR029063">
    <property type="entry name" value="SAM-dependent_MTases_sf"/>
</dbReference>
<protein>
    <submittedName>
        <fullName evidence="2">Class I SAM-dependent methyltransferase</fullName>
    </submittedName>
</protein>
<organism evidence="2 3">
    <name type="scientific">Marinibaculum pumilum</name>
    <dbReference type="NCBI Taxonomy" id="1766165"/>
    <lineage>
        <taxon>Bacteria</taxon>
        <taxon>Pseudomonadati</taxon>
        <taxon>Pseudomonadota</taxon>
        <taxon>Alphaproteobacteria</taxon>
        <taxon>Rhodospirillales</taxon>
        <taxon>Rhodospirillaceae</taxon>
        <taxon>Marinibaculum</taxon>
    </lineage>
</organism>
<dbReference type="InterPro" id="IPR013216">
    <property type="entry name" value="Methyltransf_11"/>
</dbReference>
<feature type="domain" description="Methyltransferase type 11" evidence="1">
    <location>
        <begin position="9"/>
        <end position="68"/>
    </location>
</feature>
<dbReference type="Gene3D" id="3.40.50.150">
    <property type="entry name" value="Vaccinia Virus protein VP39"/>
    <property type="match status" value="1"/>
</dbReference>
<dbReference type="Proteomes" id="UP001595528">
    <property type="component" value="Unassembled WGS sequence"/>
</dbReference>
<dbReference type="Pfam" id="PF08241">
    <property type="entry name" value="Methyltransf_11"/>
    <property type="match status" value="1"/>
</dbReference>
<dbReference type="GO" id="GO:0008168">
    <property type="term" value="F:methyltransferase activity"/>
    <property type="evidence" value="ECO:0007669"/>
    <property type="project" value="UniProtKB-KW"/>
</dbReference>
<comment type="caution">
    <text evidence="2">The sequence shown here is derived from an EMBL/GenBank/DDBJ whole genome shotgun (WGS) entry which is preliminary data.</text>
</comment>
<gene>
    <name evidence="2" type="ORF">ACFOGJ_02975</name>
</gene>
<evidence type="ECO:0000259" key="1">
    <source>
        <dbReference type="Pfam" id="PF08241"/>
    </source>
</evidence>